<sequence>MTDQAVDVVRGLTQTPEAPEHAGLRLAPGENGLELSVVDGGVPGDDVIDADGVQVYLEQQASALLDEQTLDANVNDGQVSFFLAAPAT</sequence>
<proteinExistence type="predicted"/>
<gene>
    <name evidence="1" type="ORF">ACFQDO_03570</name>
</gene>
<comment type="caution">
    <text evidence="1">The sequence shown here is derived from an EMBL/GenBank/DDBJ whole genome shotgun (WGS) entry which is preliminary data.</text>
</comment>
<evidence type="ECO:0000313" key="1">
    <source>
        <dbReference type="EMBL" id="MFC6006201.1"/>
    </source>
</evidence>
<dbReference type="EMBL" id="JBHSRD010000002">
    <property type="protein sequence ID" value="MFC6006201.1"/>
    <property type="molecule type" value="Genomic_DNA"/>
</dbReference>
<reference evidence="2" key="1">
    <citation type="journal article" date="2019" name="Int. J. Syst. Evol. Microbiol.">
        <title>The Global Catalogue of Microorganisms (GCM) 10K type strain sequencing project: providing services to taxonomists for standard genome sequencing and annotation.</title>
        <authorList>
            <consortium name="The Broad Institute Genomics Platform"/>
            <consortium name="The Broad Institute Genome Sequencing Center for Infectious Disease"/>
            <person name="Wu L."/>
            <person name="Ma J."/>
        </authorList>
    </citation>
    <scope>NUCLEOTIDE SEQUENCE [LARGE SCALE GENOMIC DNA]</scope>
    <source>
        <strain evidence="2">KACC 14249</strain>
    </source>
</reference>
<dbReference type="InterPro" id="IPR035903">
    <property type="entry name" value="HesB-like_dom_sf"/>
</dbReference>
<name>A0ABW1JAA8_9ACTN</name>
<dbReference type="Proteomes" id="UP001596189">
    <property type="component" value="Unassembled WGS sequence"/>
</dbReference>
<dbReference type="RefSeq" id="WP_345717055.1">
    <property type="nucleotide sequence ID" value="NZ_BAABFP010000005.1"/>
</dbReference>
<organism evidence="1 2">
    <name type="scientific">Angustibacter luteus</name>
    <dbReference type="NCBI Taxonomy" id="658456"/>
    <lineage>
        <taxon>Bacteria</taxon>
        <taxon>Bacillati</taxon>
        <taxon>Actinomycetota</taxon>
        <taxon>Actinomycetes</taxon>
        <taxon>Kineosporiales</taxon>
        <taxon>Kineosporiaceae</taxon>
    </lineage>
</organism>
<keyword evidence="2" id="KW-1185">Reference proteome</keyword>
<protein>
    <recommendedName>
        <fullName evidence="3">Fe-S cluster assembly protein HesB</fullName>
    </recommendedName>
</protein>
<dbReference type="SUPFAM" id="SSF89360">
    <property type="entry name" value="HesB-like domain"/>
    <property type="match status" value="1"/>
</dbReference>
<evidence type="ECO:0000313" key="2">
    <source>
        <dbReference type="Proteomes" id="UP001596189"/>
    </source>
</evidence>
<accession>A0ABW1JAA8</accession>
<evidence type="ECO:0008006" key="3">
    <source>
        <dbReference type="Google" id="ProtNLM"/>
    </source>
</evidence>